<feature type="non-terminal residue" evidence="1">
    <location>
        <position position="1"/>
    </location>
</feature>
<feature type="non-terminal residue" evidence="1">
    <location>
        <position position="50"/>
    </location>
</feature>
<accession>A0A1A8FEE3</accession>
<dbReference type="EMBL" id="HAEB01010644">
    <property type="protein sequence ID" value="SBQ57171.1"/>
    <property type="molecule type" value="Transcribed_RNA"/>
</dbReference>
<gene>
    <name evidence="1" type="primary">SI:DKEY-146M20.13</name>
</gene>
<evidence type="ECO:0000313" key="1">
    <source>
        <dbReference type="EMBL" id="SBQ57171.1"/>
    </source>
</evidence>
<sequence length="50" mass="5772">HVCHTMVLDVLEAWKGKDVHVLLSRVGAYKLFYWDINRTGPGMELESEVQ</sequence>
<protein>
    <submittedName>
        <fullName evidence="1">Si:dkey-146m20.13</fullName>
    </submittedName>
</protein>
<reference evidence="1" key="1">
    <citation type="submission" date="2016-05" db="EMBL/GenBank/DDBJ databases">
        <authorList>
            <person name="Lavstsen T."/>
            <person name="Jespersen J.S."/>
        </authorList>
    </citation>
    <scope>NUCLEOTIDE SEQUENCE</scope>
    <source>
        <tissue evidence="1">Brain</tissue>
    </source>
</reference>
<dbReference type="AlphaFoldDB" id="A0A1A8FEE3"/>
<organism evidence="1">
    <name type="scientific">Nothobranchius korthausae</name>
    <dbReference type="NCBI Taxonomy" id="1143690"/>
    <lineage>
        <taxon>Eukaryota</taxon>
        <taxon>Metazoa</taxon>
        <taxon>Chordata</taxon>
        <taxon>Craniata</taxon>
        <taxon>Vertebrata</taxon>
        <taxon>Euteleostomi</taxon>
        <taxon>Actinopterygii</taxon>
        <taxon>Neopterygii</taxon>
        <taxon>Teleostei</taxon>
        <taxon>Neoteleostei</taxon>
        <taxon>Acanthomorphata</taxon>
        <taxon>Ovalentaria</taxon>
        <taxon>Atherinomorphae</taxon>
        <taxon>Cyprinodontiformes</taxon>
        <taxon>Nothobranchiidae</taxon>
        <taxon>Nothobranchius</taxon>
    </lineage>
</organism>
<reference evidence="1" key="2">
    <citation type="submission" date="2016-06" db="EMBL/GenBank/DDBJ databases">
        <title>The genome of a short-lived fish provides insights into sex chromosome evolution and the genetic control of aging.</title>
        <authorList>
            <person name="Reichwald K."/>
            <person name="Felder M."/>
            <person name="Petzold A."/>
            <person name="Koch P."/>
            <person name="Groth M."/>
            <person name="Platzer M."/>
        </authorList>
    </citation>
    <scope>NUCLEOTIDE SEQUENCE</scope>
    <source>
        <tissue evidence="1">Brain</tissue>
    </source>
</reference>
<name>A0A1A8FEE3_9TELE</name>
<proteinExistence type="predicted"/>